<feature type="non-terminal residue" evidence="2">
    <location>
        <position position="1"/>
    </location>
</feature>
<accession>M4SWZ6</accession>
<reference evidence="2" key="2">
    <citation type="journal article" date="2014" name="Mol. Biochem. Parasitol.">
        <title>Capturing the variant surface glycoprotein repertoire (the VSGnome) of Trypanosoma brucei Lister 427.</title>
        <authorList>
            <person name="Cross G.A."/>
            <person name="Kim H.S."/>
            <person name="Wickstead B."/>
        </authorList>
    </citation>
    <scope>NUCLEOTIDE SEQUENCE</scope>
    <source>
        <strain evidence="2">Lister 427</strain>
    </source>
</reference>
<feature type="compositionally biased region" description="Basic and acidic residues" evidence="1">
    <location>
        <begin position="234"/>
        <end position="247"/>
    </location>
</feature>
<evidence type="ECO:0000256" key="1">
    <source>
        <dbReference type="SAM" id="MobiDB-lite"/>
    </source>
</evidence>
<sequence>VNVTNDCLSASTPTNCGANDVTSSTQLKFGLTLTKGAAADSDNFATAWGAPLKVTAADFKLATQAIVDANAALKAAKQMPAVIACNKILANYGDVASTSDYRLFVLKVLGGKPMAEKIEAADAALIDTAIQQAYGKAGETYEAEYWKEVAATPVPKGDGKSEITEEVKKLQTTASRGAGLARIFLKTQVQKQEQEKASKKVKETKSAECSTKKGYACKGDCVLVEGVCKPTQKRDVEEKVKGGKEGTKIQQGETSL</sequence>
<dbReference type="EMBL" id="KC612350">
    <property type="protein sequence ID" value="AGH59781.1"/>
    <property type="molecule type" value="Genomic_DNA"/>
</dbReference>
<protein>
    <submittedName>
        <fullName evidence="2">Variant surface glycoprotein 3760</fullName>
    </submittedName>
</protein>
<dbReference type="AlphaFoldDB" id="M4SWZ6"/>
<organism evidence="2">
    <name type="scientific">Trypanosoma brucei</name>
    <dbReference type="NCBI Taxonomy" id="5691"/>
    <lineage>
        <taxon>Eukaryota</taxon>
        <taxon>Discoba</taxon>
        <taxon>Euglenozoa</taxon>
        <taxon>Kinetoplastea</taxon>
        <taxon>Metakinetoplastina</taxon>
        <taxon>Trypanosomatida</taxon>
        <taxon>Trypanosomatidae</taxon>
        <taxon>Trypanosoma</taxon>
    </lineage>
</organism>
<feature type="region of interest" description="Disordered" evidence="1">
    <location>
        <begin position="234"/>
        <end position="256"/>
    </location>
</feature>
<dbReference type="VEuPathDB" id="TriTrypDB:Tb11.v5.1033"/>
<evidence type="ECO:0000313" key="2">
    <source>
        <dbReference type="EMBL" id="AGH59781.1"/>
    </source>
</evidence>
<reference evidence="2" key="1">
    <citation type="submission" date="2013-02" db="EMBL/GenBank/DDBJ databases">
        <authorList>
            <person name="Cross G.A.M."/>
            <person name="Kim H.-S."/>
            <person name="Wickstead B."/>
        </authorList>
    </citation>
    <scope>NUCLEOTIDE SEQUENCE</scope>
    <source>
        <strain evidence="2">Lister 427</strain>
    </source>
</reference>
<name>M4SWZ6_9TRYP</name>
<proteinExistence type="predicted"/>
<dbReference type="SUPFAM" id="SSF58087">
    <property type="entry name" value="Variant surface glycoprotein (N-terminal domain)"/>
    <property type="match status" value="1"/>
</dbReference>